<name>A0A1H4VW83_9BRAD</name>
<reference evidence="2 3" key="1">
    <citation type="submission" date="2016-10" db="EMBL/GenBank/DDBJ databases">
        <authorList>
            <person name="de Groot N.N."/>
        </authorList>
    </citation>
    <scope>NUCLEOTIDE SEQUENCE [LARGE SCALE GENOMIC DNA]</scope>
    <source>
        <strain evidence="2 3">GAS522</strain>
    </source>
</reference>
<protein>
    <submittedName>
        <fullName evidence="2">Uncharacterized protein</fullName>
    </submittedName>
</protein>
<evidence type="ECO:0000256" key="1">
    <source>
        <dbReference type="SAM" id="MobiDB-lite"/>
    </source>
</evidence>
<dbReference type="RefSeq" id="WP_143039696.1">
    <property type="nucleotide sequence ID" value="NZ_FNTI01000001.1"/>
</dbReference>
<proteinExistence type="predicted"/>
<feature type="compositionally biased region" description="Basic and acidic residues" evidence="1">
    <location>
        <begin position="178"/>
        <end position="187"/>
    </location>
</feature>
<dbReference type="Proteomes" id="UP000183208">
    <property type="component" value="Unassembled WGS sequence"/>
</dbReference>
<sequence>MTKPKTPDPVDPKLAFIEVFKRTGGIAGMTTWARTHRTLFYSLFGKLISQPVVQTNINNTVKFDEVQARAALAHAFHRIIDAKGKDTGAVYVDGERVYEDGQAPVTIEHAPQTIDGSPPSPAFAKATADKPAPDPAQQSAASQPDNVVTLKPFHPAARPPQAAPREPTSTELFYEWSASRRDPWSPQ</sequence>
<gene>
    <name evidence="2" type="ORF">SAMN05444171_2399</name>
</gene>
<feature type="compositionally biased region" description="Low complexity" evidence="1">
    <location>
        <begin position="133"/>
        <end position="145"/>
    </location>
</feature>
<dbReference type="EMBL" id="FNTI01000001">
    <property type="protein sequence ID" value="SEC84534.1"/>
    <property type="molecule type" value="Genomic_DNA"/>
</dbReference>
<dbReference type="AlphaFoldDB" id="A0A1H4VW83"/>
<accession>A0A1H4VW83</accession>
<evidence type="ECO:0000313" key="2">
    <source>
        <dbReference type="EMBL" id="SEC84534.1"/>
    </source>
</evidence>
<feature type="region of interest" description="Disordered" evidence="1">
    <location>
        <begin position="110"/>
        <end position="187"/>
    </location>
</feature>
<organism evidence="2 3">
    <name type="scientific">Bradyrhizobium lablabi</name>
    <dbReference type="NCBI Taxonomy" id="722472"/>
    <lineage>
        <taxon>Bacteria</taxon>
        <taxon>Pseudomonadati</taxon>
        <taxon>Pseudomonadota</taxon>
        <taxon>Alphaproteobacteria</taxon>
        <taxon>Hyphomicrobiales</taxon>
        <taxon>Nitrobacteraceae</taxon>
        <taxon>Bradyrhizobium</taxon>
    </lineage>
</organism>
<evidence type="ECO:0000313" key="3">
    <source>
        <dbReference type="Proteomes" id="UP000183208"/>
    </source>
</evidence>